<dbReference type="PANTHER" id="PTHR13016:SF0">
    <property type="entry name" value="AMME SYNDROME CANDIDATE GENE 1 PROTEIN"/>
    <property type="match status" value="1"/>
</dbReference>
<keyword evidence="4" id="KW-1185">Reference proteome</keyword>
<gene>
    <name evidence="3" type="ORF">L486_06800</name>
</gene>
<dbReference type="OrthoDB" id="24630at2759"/>
<dbReference type="AlphaFoldDB" id="A0A1B9IKP1"/>
<dbReference type="STRING" id="1331196.A0A1B9IKP1"/>
<dbReference type="PANTHER" id="PTHR13016">
    <property type="entry name" value="AMMECR1 HOMOLOG"/>
    <property type="match status" value="1"/>
</dbReference>
<dbReference type="Gene3D" id="3.30.700.20">
    <property type="entry name" value="Hypothetical protein ph0010, domain 1"/>
    <property type="match status" value="1"/>
</dbReference>
<dbReference type="NCBIfam" id="TIGR00296">
    <property type="entry name" value="TIGR00296 family protein"/>
    <property type="match status" value="1"/>
</dbReference>
<dbReference type="InterPro" id="IPR002733">
    <property type="entry name" value="AMMECR1_domain"/>
</dbReference>
<evidence type="ECO:0000313" key="4">
    <source>
        <dbReference type="Proteomes" id="UP000092583"/>
    </source>
</evidence>
<evidence type="ECO:0000259" key="2">
    <source>
        <dbReference type="PROSITE" id="PS51112"/>
    </source>
</evidence>
<dbReference type="SUPFAM" id="SSF143447">
    <property type="entry name" value="AMMECR1-like"/>
    <property type="match status" value="1"/>
</dbReference>
<sequence>MSNSTTPSLSSGTSNPPTHIATPVQAERICTDQHALYCFDVLVAHFENREPMAPPFPNQNEKYALFVTWNTTVHLRSNKKPALRGCIGNFTPMKLADGLREYALVSAFEDHRFSPIKSSELPHLSCNVSLLTPMTPISSPLDWTPGEHGIHISFPHPSTHRPLSATYLPEICPEQGWTREETVLSAIQKAGYKHKVVVGDVVWQSLKVKIYGSEKATTTWEAYVKWYKGKGGKLKVVKS</sequence>
<accession>A0A1B9IKP1</accession>
<dbReference type="InterPro" id="IPR036071">
    <property type="entry name" value="AMMECR1_dom_sf"/>
</dbReference>
<dbReference type="Pfam" id="PF01871">
    <property type="entry name" value="AMMECR1"/>
    <property type="match status" value="1"/>
</dbReference>
<evidence type="ECO:0000256" key="1">
    <source>
        <dbReference type="SAM" id="MobiDB-lite"/>
    </source>
</evidence>
<dbReference type="PROSITE" id="PS51112">
    <property type="entry name" value="AMMECR1"/>
    <property type="match status" value="1"/>
</dbReference>
<reference evidence="4" key="2">
    <citation type="submission" date="2013-12" db="EMBL/GenBank/DDBJ databases">
        <title>Evolution of pathogenesis and genome organization in the Tremellales.</title>
        <authorList>
            <person name="Cuomo C."/>
            <person name="Litvintseva A."/>
            <person name="Heitman J."/>
            <person name="Chen Y."/>
            <person name="Sun S."/>
            <person name="Springer D."/>
            <person name="Dromer F."/>
            <person name="Young S."/>
            <person name="Zeng Q."/>
            <person name="Chapman S."/>
            <person name="Gujja S."/>
            <person name="Saif S."/>
            <person name="Birren B."/>
        </authorList>
    </citation>
    <scope>NUCLEOTIDE SEQUENCE [LARGE SCALE GENOMIC DNA]</scope>
    <source>
        <strain evidence="4">CBS 10435</strain>
    </source>
</reference>
<name>A0A1B9IKP1_9TREE</name>
<feature type="domain" description="AMMECR1" evidence="2">
    <location>
        <begin position="23"/>
        <end position="227"/>
    </location>
</feature>
<proteinExistence type="predicted"/>
<reference evidence="3 4" key="1">
    <citation type="submission" date="2013-07" db="EMBL/GenBank/DDBJ databases">
        <title>The Genome Sequence of Kwoniella mangroviensis CBS10435.</title>
        <authorList>
            <consortium name="The Broad Institute Genome Sequencing Platform"/>
            <person name="Cuomo C."/>
            <person name="Litvintseva A."/>
            <person name="Chen Y."/>
            <person name="Heitman J."/>
            <person name="Sun S."/>
            <person name="Springer D."/>
            <person name="Dromer F."/>
            <person name="Young S.K."/>
            <person name="Zeng Q."/>
            <person name="Gargeya S."/>
            <person name="Fitzgerald M."/>
            <person name="Abouelleil A."/>
            <person name="Alvarado L."/>
            <person name="Berlin A.M."/>
            <person name="Chapman S.B."/>
            <person name="Dewar J."/>
            <person name="Goldberg J."/>
            <person name="Griggs A."/>
            <person name="Gujja S."/>
            <person name="Hansen M."/>
            <person name="Howarth C."/>
            <person name="Imamovic A."/>
            <person name="Larimer J."/>
            <person name="McCowan C."/>
            <person name="Murphy C."/>
            <person name="Pearson M."/>
            <person name="Priest M."/>
            <person name="Roberts A."/>
            <person name="Saif S."/>
            <person name="Shea T."/>
            <person name="Sykes S."/>
            <person name="Wortman J."/>
            <person name="Nusbaum C."/>
            <person name="Birren B."/>
        </authorList>
    </citation>
    <scope>NUCLEOTIDE SEQUENCE [LARGE SCALE GENOMIC DNA]</scope>
    <source>
        <strain evidence="3 4">CBS 10435</strain>
    </source>
</reference>
<protein>
    <submittedName>
        <fullName evidence="3">AMME syndrome candidate protein</fullName>
    </submittedName>
</protein>
<feature type="compositionally biased region" description="Polar residues" evidence="1">
    <location>
        <begin position="1"/>
        <end position="17"/>
    </location>
</feature>
<dbReference type="InterPro" id="IPR027485">
    <property type="entry name" value="AMMECR1_N"/>
</dbReference>
<dbReference type="Proteomes" id="UP000092583">
    <property type="component" value="Unassembled WGS sequence"/>
</dbReference>
<feature type="region of interest" description="Disordered" evidence="1">
    <location>
        <begin position="1"/>
        <end position="20"/>
    </location>
</feature>
<dbReference type="InterPro" id="IPR023473">
    <property type="entry name" value="AMMECR1"/>
</dbReference>
<evidence type="ECO:0000313" key="3">
    <source>
        <dbReference type="EMBL" id="OCF56043.1"/>
    </source>
</evidence>
<organism evidence="3 4">
    <name type="scientific">Kwoniella mangroviensis CBS 10435</name>
    <dbReference type="NCBI Taxonomy" id="1331196"/>
    <lineage>
        <taxon>Eukaryota</taxon>
        <taxon>Fungi</taxon>
        <taxon>Dikarya</taxon>
        <taxon>Basidiomycota</taxon>
        <taxon>Agaricomycotina</taxon>
        <taxon>Tremellomycetes</taxon>
        <taxon>Tremellales</taxon>
        <taxon>Cryptococcaceae</taxon>
        <taxon>Kwoniella</taxon>
    </lineage>
</organism>
<dbReference type="EMBL" id="KI669465">
    <property type="protein sequence ID" value="OCF56043.1"/>
    <property type="molecule type" value="Genomic_DNA"/>
</dbReference>